<dbReference type="PRINTS" id="PR00344">
    <property type="entry name" value="BCTRLSENSOR"/>
</dbReference>
<keyword evidence="4 9" id="KW-0808">Transferase</keyword>
<dbReference type="Gene3D" id="1.10.287.130">
    <property type="match status" value="1"/>
</dbReference>
<proteinExistence type="predicted"/>
<dbReference type="SMART" id="SM00091">
    <property type="entry name" value="PAS"/>
    <property type="match status" value="2"/>
</dbReference>
<dbReference type="InterPro" id="IPR004358">
    <property type="entry name" value="Sig_transdc_His_kin-like_C"/>
</dbReference>
<dbReference type="PANTHER" id="PTHR43065">
    <property type="entry name" value="SENSOR HISTIDINE KINASE"/>
    <property type="match status" value="1"/>
</dbReference>
<sequence>MSGNSFHLEIGMDELEIHLHTMPFAAVFFNGQGHIVEANAILLQATGHTYEEIKQKTYQDLFVTKDSFEGWLSYCNIMRERFSQTPRSLLRLKSGGTCMCDLMIYRGNGEDAIHYIILPGIQEAQGQSTFPFIYQQIVREVNLGIILLNKEARILEISNKACTILGVRKTEIINKKIEEAFPGMGEEQGFISSSLLSGVTVSDKPYSWNNGEQRFELIVDSDVFRDAEGQIKGGYYIFKNITNMRSLEEKIERSDRLAMIGQIAAGTAHEIRNPLTSINGFLQMMRESLEEAGMQKEKSYTDIMLIEIKRINDLVSEFLLLSKQKEIQYKLVDIEQVMLEILPIIKNEALLQGIEIKVQQEVPLPLIIGDRELLKQVFLNISKNGIEAMGGKGQLTVRIASNQGNLEITIHDSGPGIPPYLADKIFEPFFTTKENGTGLGLPVCQKIIHDMGGSIRISSKGFGTTFHVILPSC</sequence>
<dbReference type="InterPro" id="IPR003594">
    <property type="entry name" value="HATPase_dom"/>
</dbReference>
<dbReference type="KEGG" id="asoc:CB4_00335"/>
<keyword evidence="5" id="KW-0547">Nucleotide-binding</keyword>
<dbReference type="InterPro" id="IPR000014">
    <property type="entry name" value="PAS"/>
</dbReference>
<dbReference type="SUPFAM" id="SSF55785">
    <property type="entry name" value="PYP-like sensor domain (PAS domain)"/>
    <property type="match status" value="2"/>
</dbReference>
<evidence type="ECO:0000313" key="10">
    <source>
        <dbReference type="Proteomes" id="UP000217696"/>
    </source>
</evidence>
<dbReference type="PROSITE" id="PS50109">
    <property type="entry name" value="HIS_KIN"/>
    <property type="match status" value="1"/>
</dbReference>
<protein>
    <recommendedName>
        <fullName evidence="2">histidine kinase</fullName>
        <ecNumber evidence="2">2.7.13.3</ecNumber>
    </recommendedName>
</protein>
<organism evidence="9 10">
    <name type="scientific">Aneurinibacillus soli</name>
    <dbReference type="NCBI Taxonomy" id="1500254"/>
    <lineage>
        <taxon>Bacteria</taxon>
        <taxon>Bacillati</taxon>
        <taxon>Bacillota</taxon>
        <taxon>Bacilli</taxon>
        <taxon>Bacillales</taxon>
        <taxon>Paenibacillaceae</taxon>
        <taxon>Aneurinibacillus group</taxon>
        <taxon>Aneurinibacillus</taxon>
    </lineage>
</organism>
<evidence type="ECO:0000256" key="2">
    <source>
        <dbReference type="ARBA" id="ARBA00012438"/>
    </source>
</evidence>
<dbReference type="Gene3D" id="3.30.565.10">
    <property type="entry name" value="Histidine kinase-like ATPase, C-terminal domain"/>
    <property type="match status" value="1"/>
</dbReference>
<dbReference type="EMBL" id="AP017312">
    <property type="protein sequence ID" value="BAU26226.1"/>
    <property type="molecule type" value="Genomic_DNA"/>
</dbReference>
<dbReference type="NCBIfam" id="TIGR00229">
    <property type="entry name" value="sensory_box"/>
    <property type="match status" value="1"/>
</dbReference>
<reference evidence="9 10" key="1">
    <citation type="submission" date="2015-12" db="EMBL/GenBank/DDBJ databases">
        <title>Genome sequence of Aneurinibacillus soli.</title>
        <authorList>
            <person name="Lee J.S."/>
            <person name="Lee K.C."/>
            <person name="Kim K.K."/>
            <person name="Lee B.W."/>
        </authorList>
    </citation>
    <scope>NUCLEOTIDE SEQUENCE [LARGE SCALE GENOMIC DNA]</scope>
    <source>
        <strain evidence="9 10">CB4</strain>
    </source>
</reference>
<dbReference type="CDD" id="cd00082">
    <property type="entry name" value="HisKA"/>
    <property type="match status" value="1"/>
</dbReference>
<dbReference type="Pfam" id="PF00512">
    <property type="entry name" value="HisKA"/>
    <property type="match status" value="1"/>
</dbReference>
<dbReference type="AlphaFoldDB" id="A0A0U5AVL8"/>
<keyword evidence="6 9" id="KW-0418">Kinase</keyword>
<dbReference type="GO" id="GO:0000155">
    <property type="term" value="F:phosphorelay sensor kinase activity"/>
    <property type="evidence" value="ECO:0007669"/>
    <property type="project" value="InterPro"/>
</dbReference>
<dbReference type="InterPro" id="IPR036097">
    <property type="entry name" value="HisK_dim/P_sf"/>
</dbReference>
<dbReference type="GO" id="GO:0005524">
    <property type="term" value="F:ATP binding"/>
    <property type="evidence" value="ECO:0007669"/>
    <property type="project" value="UniProtKB-KW"/>
</dbReference>
<evidence type="ECO:0000256" key="8">
    <source>
        <dbReference type="ARBA" id="ARBA00023012"/>
    </source>
</evidence>
<dbReference type="SMART" id="SM00388">
    <property type="entry name" value="HisKA"/>
    <property type="match status" value="1"/>
</dbReference>
<dbReference type="InterPro" id="IPR003661">
    <property type="entry name" value="HisK_dim/P_dom"/>
</dbReference>
<accession>A0A0U5AVL8</accession>
<dbReference type="Gene3D" id="3.30.450.20">
    <property type="entry name" value="PAS domain"/>
    <property type="match status" value="1"/>
</dbReference>
<evidence type="ECO:0000313" key="9">
    <source>
        <dbReference type="EMBL" id="BAU26226.1"/>
    </source>
</evidence>
<keyword evidence="8" id="KW-0902">Two-component regulatory system</keyword>
<evidence type="ECO:0000256" key="4">
    <source>
        <dbReference type="ARBA" id="ARBA00022679"/>
    </source>
</evidence>
<evidence type="ECO:0000256" key="5">
    <source>
        <dbReference type="ARBA" id="ARBA00022741"/>
    </source>
</evidence>
<dbReference type="RefSeq" id="WP_231956115.1">
    <property type="nucleotide sequence ID" value="NZ_AP017312.1"/>
</dbReference>
<dbReference type="EC" id="2.7.13.3" evidence="2"/>
<dbReference type="Proteomes" id="UP000217696">
    <property type="component" value="Chromosome"/>
</dbReference>
<dbReference type="InterPro" id="IPR036890">
    <property type="entry name" value="HATPase_C_sf"/>
</dbReference>
<evidence type="ECO:0000256" key="1">
    <source>
        <dbReference type="ARBA" id="ARBA00000085"/>
    </source>
</evidence>
<name>A0A0U5AVL8_9BACL</name>
<keyword evidence="7" id="KW-0067">ATP-binding</keyword>
<dbReference type="PANTHER" id="PTHR43065:SF10">
    <property type="entry name" value="PEROXIDE STRESS-ACTIVATED HISTIDINE KINASE MAK3"/>
    <property type="match status" value="1"/>
</dbReference>
<comment type="catalytic activity">
    <reaction evidence="1">
        <text>ATP + protein L-histidine = ADP + protein N-phospho-L-histidine.</text>
        <dbReference type="EC" id="2.7.13.3"/>
    </reaction>
</comment>
<dbReference type="Pfam" id="PF13426">
    <property type="entry name" value="PAS_9"/>
    <property type="match status" value="2"/>
</dbReference>
<dbReference type="Pfam" id="PF02518">
    <property type="entry name" value="HATPase_c"/>
    <property type="match status" value="1"/>
</dbReference>
<dbReference type="InterPro" id="IPR005467">
    <property type="entry name" value="His_kinase_dom"/>
</dbReference>
<dbReference type="SMART" id="SM00387">
    <property type="entry name" value="HATPase_c"/>
    <property type="match status" value="1"/>
</dbReference>
<evidence type="ECO:0000256" key="7">
    <source>
        <dbReference type="ARBA" id="ARBA00022840"/>
    </source>
</evidence>
<dbReference type="SUPFAM" id="SSF47384">
    <property type="entry name" value="Homodimeric domain of signal transducing histidine kinase"/>
    <property type="match status" value="1"/>
</dbReference>
<gene>
    <name evidence="9" type="primary">kinE_2</name>
    <name evidence="9" type="ORF">CB4_00335</name>
</gene>
<dbReference type="SUPFAM" id="SSF55874">
    <property type="entry name" value="ATPase domain of HSP90 chaperone/DNA topoisomerase II/histidine kinase"/>
    <property type="match status" value="1"/>
</dbReference>
<evidence type="ECO:0000256" key="6">
    <source>
        <dbReference type="ARBA" id="ARBA00022777"/>
    </source>
</evidence>
<dbReference type="InterPro" id="IPR035965">
    <property type="entry name" value="PAS-like_dom_sf"/>
</dbReference>
<keyword evidence="3" id="KW-0597">Phosphoprotein</keyword>
<keyword evidence="10" id="KW-1185">Reference proteome</keyword>
<evidence type="ECO:0000256" key="3">
    <source>
        <dbReference type="ARBA" id="ARBA00022553"/>
    </source>
</evidence>